<protein>
    <submittedName>
        <fullName evidence="1">Uncharacterized protein</fullName>
    </submittedName>
</protein>
<gene>
    <name evidence="1" type="ORF">NE663_09205</name>
</gene>
<comment type="caution">
    <text evidence="1">The sequence shown here is derived from an EMBL/GenBank/DDBJ whole genome shotgun (WGS) entry which is preliminary data.</text>
</comment>
<name>A0ABT1SMI1_9FIRM</name>
<proteinExistence type="predicted"/>
<accession>A0ABT1SMI1</accession>
<evidence type="ECO:0000313" key="1">
    <source>
        <dbReference type="EMBL" id="MCQ5122431.1"/>
    </source>
</evidence>
<sequence>MKSIWNTLYDEACRIQNDRVFSAYIEAGEQRAPCYPRKAIFIPVSVLMPAALWESVLNAMRSFK</sequence>
<keyword evidence="2" id="KW-1185">Reference proteome</keyword>
<reference evidence="1 2" key="1">
    <citation type="submission" date="2022-06" db="EMBL/GenBank/DDBJ databases">
        <title>Isolation of gut microbiota from human fecal samples.</title>
        <authorList>
            <person name="Pamer E.G."/>
            <person name="Barat B."/>
            <person name="Waligurski E."/>
            <person name="Medina S."/>
            <person name="Paddock L."/>
            <person name="Mostad J."/>
        </authorList>
    </citation>
    <scope>NUCLEOTIDE SEQUENCE [LARGE SCALE GENOMIC DNA]</scope>
    <source>
        <strain evidence="1 2">DFI.6.1</strain>
    </source>
</reference>
<evidence type="ECO:0000313" key="2">
    <source>
        <dbReference type="Proteomes" id="UP001524435"/>
    </source>
</evidence>
<dbReference type="Proteomes" id="UP001524435">
    <property type="component" value="Unassembled WGS sequence"/>
</dbReference>
<dbReference type="EMBL" id="JANGCH010000015">
    <property type="protein sequence ID" value="MCQ5122431.1"/>
    <property type="molecule type" value="Genomic_DNA"/>
</dbReference>
<organism evidence="1 2">
    <name type="scientific">Massilicoli timonensis</name>
    <dbReference type="NCBI Taxonomy" id="2015901"/>
    <lineage>
        <taxon>Bacteria</taxon>
        <taxon>Bacillati</taxon>
        <taxon>Bacillota</taxon>
        <taxon>Erysipelotrichia</taxon>
        <taxon>Erysipelotrichales</taxon>
        <taxon>Erysipelotrichaceae</taxon>
        <taxon>Massilicoli</taxon>
    </lineage>
</organism>